<feature type="non-terminal residue" evidence="1">
    <location>
        <position position="234"/>
    </location>
</feature>
<name>A0ACA9RV90_9GLOM</name>
<organism evidence="1 2">
    <name type="scientific">Racocetra persica</name>
    <dbReference type="NCBI Taxonomy" id="160502"/>
    <lineage>
        <taxon>Eukaryota</taxon>
        <taxon>Fungi</taxon>
        <taxon>Fungi incertae sedis</taxon>
        <taxon>Mucoromycota</taxon>
        <taxon>Glomeromycotina</taxon>
        <taxon>Glomeromycetes</taxon>
        <taxon>Diversisporales</taxon>
        <taxon>Gigasporaceae</taxon>
        <taxon>Racocetra</taxon>
    </lineage>
</organism>
<reference evidence="1" key="1">
    <citation type="submission" date="2021-06" db="EMBL/GenBank/DDBJ databases">
        <authorList>
            <person name="Kallberg Y."/>
            <person name="Tangrot J."/>
            <person name="Rosling A."/>
        </authorList>
    </citation>
    <scope>NUCLEOTIDE SEQUENCE</scope>
    <source>
        <strain evidence="1">MA461A</strain>
    </source>
</reference>
<gene>
    <name evidence="1" type="ORF">RPERSI_LOCUS23246</name>
</gene>
<dbReference type="Proteomes" id="UP000789920">
    <property type="component" value="Unassembled WGS sequence"/>
</dbReference>
<evidence type="ECO:0000313" key="1">
    <source>
        <dbReference type="EMBL" id="CAG8811167.1"/>
    </source>
</evidence>
<accession>A0ACA9RV90</accession>
<comment type="caution">
    <text evidence="1">The sequence shown here is derived from an EMBL/GenBank/DDBJ whole genome shotgun (WGS) entry which is preliminary data.</text>
</comment>
<keyword evidence="2" id="KW-1185">Reference proteome</keyword>
<feature type="non-terminal residue" evidence="1">
    <location>
        <position position="1"/>
    </location>
</feature>
<dbReference type="EMBL" id="CAJVQC010072056">
    <property type="protein sequence ID" value="CAG8811167.1"/>
    <property type="molecule type" value="Genomic_DNA"/>
</dbReference>
<sequence length="234" mass="25846">WNMRMVEDDGEIDEDFPAKQNEAASNKLRASTYKENTTSPIKNGTTEPALESGGIMSNNSTSKGSAVDFTNQIFLRVRVTLNPNEEVAHTTTVPALANTPFQDVLESICRKRKLDINKYTLKIADTDKYINMEKTVESIGNAKELALVEKSTNGTSTAPEVTPPSPTAIDGDYIHIMPSETRTMFESVKTSSYHITSVMSCKVNKKAPANFKLVIYRDSGTKTYDFEAESTKLA</sequence>
<protein>
    <submittedName>
        <fullName evidence="1">2158_t:CDS:1</fullName>
    </submittedName>
</protein>
<proteinExistence type="predicted"/>
<evidence type="ECO:0000313" key="2">
    <source>
        <dbReference type="Proteomes" id="UP000789920"/>
    </source>
</evidence>